<dbReference type="Gene3D" id="3.30.300.30">
    <property type="match status" value="1"/>
</dbReference>
<dbReference type="GO" id="GO:0004467">
    <property type="term" value="F:long-chain fatty acid-CoA ligase activity"/>
    <property type="evidence" value="ECO:0007669"/>
    <property type="project" value="UniProtKB-EC"/>
</dbReference>
<comment type="catalytic activity">
    <reaction evidence="3">
        <text>a long-chain fatty acid + ATP + CoA = a long-chain fatty acyl-CoA + AMP + diphosphate</text>
        <dbReference type="Rhea" id="RHEA:15421"/>
        <dbReference type="ChEBI" id="CHEBI:30616"/>
        <dbReference type="ChEBI" id="CHEBI:33019"/>
        <dbReference type="ChEBI" id="CHEBI:57287"/>
        <dbReference type="ChEBI" id="CHEBI:57560"/>
        <dbReference type="ChEBI" id="CHEBI:83139"/>
        <dbReference type="ChEBI" id="CHEBI:456215"/>
        <dbReference type="EC" id="6.2.1.3"/>
    </reaction>
    <physiologicalReaction direction="left-to-right" evidence="3">
        <dbReference type="Rhea" id="RHEA:15422"/>
    </physiologicalReaction>
</comment>
<keyword evidence="6" id="KW-1185">Reference proteome</keyword>
<name>A0A7Y8VR50_9FIRM</name>
<dbReference type="AlphaFoldDB" id="A0A7Y8VR50"/>
<dbReference type="InterPro" id="IPR042099">
    <property type="entry name" value="ANL_N_sf"/>
</dbReference>
<evidence type="ECO:0000313" key="6">
    <source>
        <dbReference type="Proteomes" id="UP000526307"/>
    </source>
</evidence>
<dbReference type="InterPro" id="IPR045851">
    <property type="entry name" value="AMP-bd_C_sf"/>
</dbReference>
<dbReference type="Pfam" id="PF23562">
    <property type="entry name" value="AMP-binding_C_3"/>
    <property type="match status" value="1"/>
</dbReference>
<dbReference type="InterPro" id="IPR020845">
    <property type="entry name" value="AMP-binding_CS"/>
</dbReference>
<evidence type="ECO:0000259" key="4">
    <source>
        <dbReference type="Pfam" id="PF00501"/>
    </source>
</evidence>
<protein>
    <submittedName>
        <fullName evidence="5">AMP-binding protein</fullName>
    </submittedName>
</protein>
<organism evidence="5 6">
    <name type="scientific">Mogibacterium timidum</name>
    <dbReference type="NCBI Taxonomy" id="35519"/>
    <lineage>
        <taxon>Bacteria</taxon>
        <taxon>Bacillati</taxon>
        <taxon>Bacillota</taxon>
        <taxon>Clostridia</taxon>
        <taxon>Peptostreptococcales</taxon>
        <taxon>Anaerovoracaceae</taxon>
        <taxon>Mogibacterium</taxon>
    </lineage>
</organism>
<dbReference type="PROSITE" id="PS00455">
    <property type="entry name" value="AMP_BINDING"/>
    <property type="match status" value="1"/>
</dbReference>
<comment type="caution">
    <text evidence="5">The sequence shown here is derived from an EMBL/GenBank/DDBJ whole genome shotgun (WGS) entry which is preliminary data.</text>
</comment>
<dbReference type="Proteomes" id="UP000526307">
    <property type="component" value="Unassembled WGS sequence"/>
</dbReference>
<accession>A0A7Y8VR50</accession>
<dbReference type="EMBL" id="JABXYR010000001">
    <property type="protein sequence ID" value="NWO23126.1"/>
    <property type="molecule type" value="Genomic_DNA"/>
</dbReference>
<reference evidence="5 6" key="1">
    <citation type="submission" date="2020-06" db="EMBL/GenBank/DDBJ databases">
        <title>Mogibacterium timidum strain W9173 genomic sequence.</title>
        <authorList>
            <person name="Wade W.G."/>
            <person name="Johnston C.D."/>
            <person name="Chen T."/>
            <person name="Dewhirst F.E."/>
        </authorList>
    </citation>
    <scope>NUCLEOTIDE SEQUENCE [LARGE SCALE GENOMIC DNA]</scope>
    <source>
        <strain evidence="5 6">W9173</strain>
    </source>
</reference>
<evidence type="ECO:0000256" key="1">
    <source>
        <dbReference type="ARBA" id="ARBA00022741"/>
    </source>
</evidence>
<gene>
    <name evidence="5" type="ORF">HW270_03395</name>
</gene>
<sequence>MENIREILELAVGRYGGNKAFRLKTGKGEYRDITYIRYYEEIRCLGEAFLGREFSGKRIVVIGKNSYNWYLANMATLTTGNITVPLDKELKYEEFESSLIRSEAEVIFYDKQEETGVLKALESGKTGIKYAFPLFKAEDRTDIFDLTVEGKELIDSGADKFSGVRIDPDIASFLIFTSGTTSQSKIVMLSQRNVVSNVVNTLASEPIYATDINIALLPYHHTFGLTCQLVILAAGACTVYCDGLKHIQQNFKEYKVSIFVGVPLLIETMYSRILKKAEKEGMTGRLKTMGRFVRVLGKAHIDIRRNVFKGVLEAFGGNLRMVILGAAAADPECIRGWHDFGVICLQGYGLTETSPVLAAERPDHRRPGSIGVPIEGVSMDIYDPDENGIGEIIARGENVMLGYYENEEATKACIYDGWFHTGDLGYRDKDGYFYITGRKKNVIVLKNGKNVFPEEIEQELNSLSYKEEAIVAGIPNDGDDRDPVVALKLVYNPEDFEGKTTEEIHKSIEADVEKINDKLPTYKRIKRVYTTDEPMEKTSTQKIKRFVEIQKIIDAEKAGKAKKEKK</sequence>
<dbReference type="RefSeq" id="WP_051426925.1">
    <property type="nucleotide sequence ID" value="NZ_CAUVNY010000009.1"/>
</dbReference>
<evidence type="ECO:0000256" key="2">
    <source>
        <dbReference type="ARBA" id="ARBA00022840"/>
    </source>
</evidence>
<dbReference type="Pfam" id="PF00501">
    <property type="entry name" value="AMP-binding"/>
    <property type="match status" value="1"/>
</dbReference>
<dbReference type="GO" id="GO:0016020">
    <property type="term" value="C:membrane"/>
    <property type="evidence" value="ECO:0007669"/>
    <property type="project" value="TreeGrafter"/>
</dbReference>
<dbReference type="SUPFAM" id="SSF56801">
    <property type="entry name" value="Acetyl-CoA synthetase-like"/>
    <property type="match status" value="1"/>
</dbReference>
<proteinExistence type="predicted"/>
<keyword evidence="1" id="KW-0547">Nucleotide-binding</keyword>
<dbReference type="Gene3D" id="3.40.50.12780">
    <property type="entry name" value="N-terminal domain of ligase-like"/>
    <property type="match status" value="1"/>
</dbReference>
<dbReference type="PANTHER" id="PTHR43272:SF33">
    <property type="entry name" value="AMP-BINDING DOMAIN-CONTAINING PROTEIN-RELATED"/>
    <property type="match status" value="1"/>
</dbReference>
<evidence type="ECO:0000313" key="5">
    <source>
        <dbReference type="EMBL" id="NWO23126.1"/>
    </source>
</evidence>
<dbReference type="PANTHER" id="PTHR43272">
    <property type="entry name" value="LONG-CHAIN-FATTY-ACID--COA LIGASE"/>
    <property type="match status" value="1"/>
</dbReference>
<dbReference type="InterPro" id="IPR000873">
    <property type="entry name" value="AMP-dep_synth/lig_dom"/>
</dbReference>
<keyword evidence="2" id="KW-0067">ATP-binding</keyword>
<feature type="domain" description="AMP-dependent synthetase/ligase" evidence="4">
    <location>
        <begin position="13"/>
        <end position="404"/>
    </location>
</feature>
<evidence type="ECO:0000256" key="3">
    <source>
        <dbReference type="ARBA" id="ARBA00024484"/>
    </source>
</evidence>
<dbReference type="GO" id="GO:0005524">
    <property type="term" value="F:ATP binding"/>
    <property type="evidence" value="ECO:0007669"/>
    <property type="project" value="UniProtKB-KW"/>
</dbReference>